<dbReference type="PANTHER" id="PTHR30068">
    <property type="entry name" value="URONATE ISOMERASE"/>
    <property type="match status" value="1"/>
</dbReference>
<evidence type="ECO:0000256" key="6">
    <source>
        <dbReference type="ARBA" id="ARBA00023235"/>
    </source>
</evidence>
<dbReference type="Proteomes" id="UP001424741">
    <property type="component" value="Unassembled WGS sequence"/>
</dbReference>
<dbReference type="Pfam" id="PF02614">
    <property type="entry name" value="UxaC"/>
    <property type="match status" value="1"/>
</dbReference>
<accession>A0ABP9V4P4</accession>
<sequence>MLLTSKLAEQIYASIADAPIIDFHTHLPQQEIYDDHRFADLWELWLKHDHYKWRLMRGCGVDEQFITGDAEPFEKFKAFASILPLAIGNPVYQWAHMELEAVFGITTALNADSAETIWNQANQALENDPQLSVRGLLEKFKVKLVCTTDDPTWDLSTHEKLATEDGLYTTVLPTFRPDRFLSPHQPEKFQHAIADLAKCVGFKIESFDDLVTALAKRHAAFHAAGCRMSDHGLPYCPTQPSSEFNLEEIFSRSMSGTIASEDEWNAFAAALMQHIAKLNTEKGWTMQLHLGPLRNVNSRMALELTADSGFDTMGSWPQTEPLVAFLDQLSFTDSLPKTIVYNLNPNESEAICCALQNFQCAPTPGKIQYGPAWWHCDHVRGIREQIDILTTLGAIGTSIGMLTDSRSFTSYVRHDYYRRILCSYLADAASNGEMPSDLELLSTTARNIAHLNAESYLELFLTSDSLLAATLEN</sequence>
<dbReference type="Gene3D" id="1.10.2020.10">
    <property type="entry name" value="uronate isomerase, domain 2, chain A"/>
    <property type="match status" value="1"/>
</dbReference>
<dbReference type="PANTHER" id="PTHR30068:SF4">
    <property type="entry name" value="URONATE ISOMERASE"/>
    <property type="match status" value="1"/>
</dbReference>
<keyword evidence="9" id="KW-1185">Reference proteome</keyword>
<evidence type="ECO:0000256" key="1">
    <source>
        <dbReference type="ARBA" id="ARBA00001165"/>
    </source>
</evidence>
<proteinExistence type="inferred from homology"/>
<comment type="pathway">
    <text evidence="2 7">Carbohydrate metabolism; pentose and glucuronate interconversion.</text>
</comment>
<comment type="catalytic activity">
    <reaction evidence="1 7">
        <text>D-glucuronate = D-fructuronate</text>
        <dbReference type="Rhea" id="RHEA:13049"/>
        <dbReference type="ChEBI" id="CHEBI:58720"/>
        <dbReference type="ChEBI" id="CHEBI:59863"/>
        <dbReference type="EC" id="5.3.1.12"/>
    </reaction>
</comment>
<comment type="similarity">
    <text evidence="3 7">Belongs to the metallo-dependent hydrolases superfamily. Uronate isomerase family.</text>
</comment>
<evidence type="ECO:0000256" key="5">
    <source>
        <dbReference type="ARBA" id="ARBA00020555"/>
    </source>
</evidence>
<dbReference type="GO" id="GO:0016853">
    <property type="term" value="F:isomerase activity"/>
    <property type="evidence" value="ECO:0007669"/>
    <property type="project" value="UniProtKB-KW"/>
</dbReference>
<dbReference type="RefSeq" id="WP_346189207.1">
    <property type="nucleotide sequence ID" value="NZ_BAABRL010000008.1"/>
</dbReference>
<dbReference type="EMBL" id="BAABRL010000008">
    <property type="protein sequence ID" value="GAA5496549.1"/>
    <property type="molecule type" value="Genomic_DNA"/>
</dbReference>
<keyword evidence="6 7" id="KW-0413">Isomerase</keyword>
<gene>
    <name evidence="7 8" type="primary">uxaC</name>
    <name evidence="8" type="ORF">Rhal01_02733</name>
</gene>
<dbReference type="Gene3D" id="3.20.20.140">
    <property type="entry name" value="Metal-dependent hydrolases"/>
    <property type="match status" value="1"/>
</dbReference>
<organism evidence="8 9">
    <name type="scientific">Rubritalea halochordaticola</name>
    <dbReference type="NCBI Taxonomy" id="714537"/>
    <lineage>
        <taxon>Bacteria</taxon>
        <taxon>Pseudomonadati</taxon>
        <taxon>Verrucomicrobiota</taxon>
        <taxon>Verrucomicrobiia</taxon>
        <taxon>Verrucomicrobiales</taxon>
        <taxon>Rubritaleaceae</taxon>
        <taxon>Rubritalea</taxon>
    </lineage>
</organism>
<name>A0ABP9V4P4_9BACT</name>
<comment type="catalytic activity">
    <reaction evidence="7">
        <text>aldehydo-D-galacturonate = keto-D-tagaturonate</text>
        <dbReference type="Rhea" id="RHEA:27702"/>
        <dbReference type="ChEBI" id="CHEBI:12952"/>
        <dbReference type="ChEBI" id="CHEBI:17886"/>
    </reaction>
</comment>
<dbReference type="SUPFAM" id="SSF51556">
    <property type="entry name" value="Metallo-dependent hydrolases"/>
    <property type="match status" value="1"/>
</dbReference>
<evidence type="ECO:0000313" key="8">
    <source>
        <dbReference type="EMBL" id="GAA5496549.1"/>
    </source>
</evidence>
<evidence type="ECO:0000256" key="7">
    <source>
        <dbReference type="HAMAP-Rule" id="MF_00675"/>
    </source>
</evidence>
<evidence type="ECO:0000256" key="2">
    <source>
        <dbReference type="ARBA" id="ARBA00004892"/>
    </source>
</evidence>
<dbReference type="NCBIfam" id="NF002794">
    <property type="entry name" value="PRK02925.1"/>
    <property type="match status" value="1"/>
</dbReference>
<dbReference type="InterPro" id="IPR032466">
    <property type="entry name" value="Metal_Hydrolase"/>
</dbReference>
<dbReference type="EC" id="5.3.1.12" evidence="4 7"/>
<evidence type="ECO:0000313" key="9">
    <source>
        <dbReference type="Proteomes" id="UP001424741"/>
    </source>
</evidence>
<comment type="caution">
    <text evidence="8">The sequence shown here is derived from an EMBL/GenBank/DDBJ whole genome shotgun (WGS) entry which is preliminary data.</text>
</comment>
<evidence type="ECO:0000256" key="4">
    <source>
        <dbReference type="ARBA" id="ARBA00012546"/>
    </source>
</evidence>
<evidence type="ECO:0000256" key="3">
    <source>
        <dbReference type="ARBA" id="ARBA00008397"/>
    </source>
</evidence>
<dbReference type="HAMAP" id="MF_00675">
    <property type="entry name" value="UxaC"/>
    <property type="match status" value="1"/>
</dbReference>
<protein>
    <recommendedName>
        <fullName evidence="5 7">Uronate isomerase</fullName>
        <ecNumber evidence="4 7">5.3.1.12</ecNumber>
    </recommendedName>
    <alternativeName>
        <fullName evidence="7">Glucuronate isomerase</fullName>
    </alternativeName>
    <alternativeName>
        <fullName evidence="7">Uronic isomerase</fullName>
    </alternativeName>
</protein>
<reference evidence="8 9" key="1">
    <citation type="submission" date="2024-02" db="EMBL/GenBank/DDBJ databases">
        <title>Rubritalea halochordaticola NBRC 107102.</title>
        <authorList>
            <person name="Ichikawa N."/>
            <person name="Katano-Makiyama Y."/>
            <person name="Hidaka K."/>
        </authorList>
    </citation>
    <scope>NUCLEOTIDE SEQUENCE [LARGE SCALE GENOMIC DNA]</scope>
    <source>
        <strain evidence="8 9">NBRC 107102</strain>
    </source>
</reference>
<dbReference type="InterPro" id="IPR003766">
    <property type="entry name" value="Uronate_isomerase"/>
</dbReference>